<name>A0AA36DTM4_CYLNA</name>
<dbReference type="InterPro" id="IPR011989">
    <property type="entry name" value="ARM-like"/>
</dbReference>
<dbReference type="Gene3D" id="1.10.287.110">
    <property type="entry name" value="DnaJ domain"/>
    <property type="match status" value="1"/>
</dbReference>
<dbReference type="GO" id="GO:0006898">
    <property type="term" value="P:receptor-mediated endocytosis"/>
    <property type="evidence" value="ECO:0007669"/>
    <property type="project" value="TreeGrafter"/>
</dbReference>
<dbReference type="SUPFAM" id="SSF48371">
    <property type="entry name" value="ARM repeat"/>
    <property type="match status" value="2"/>
</dbReference>
<dbReference type="InterPro" id="IPR045802">
    <property type="entry name" value="GRV2/DNAJC13_N"/>
</dbReference>
<sequence>MPRRSGCVPVVCTSSEPMGKAESRDCAQRGVLPRFGMAQFCANNRDVVCYLVTKHSWKGKYKRIFSIGTLAITTYNPQTLEITNQWQYEDFLAIKPSPRNATSESKQDEFIIFVRHRGKKDTMRFSSDFTPQILTDCLQFNSKFAERNTEPIAVNAYKHSWSDRRLPVILRASAACIEQVDSRGVVIQAYPYRKIRKILRVSDCPGGFIIEVGDHLRRHLFASTKTDDFLKDVRRLAAENLGVIVPITKEAATLDEFALTRLGLCSRDDQITSYAEFKVQKYSRRHEQPARRLLCLSETCLVERDPATYAVVCATPLEQIVCLVRLEKDPQQFVVEYMNAEGRVYSAAERDLIIASLVDGIRAAGNEQVFVTSHRFDQPLRLLPHGLLLDEDGESQCMRHVIAPPPGLKRSDLIRRFNANIPYTGLTYSVSQEGFFTENKGKVIVAALEAVLGECYEKDDPTHVYKIEAQLQCLRRLFASKSGFQAFTEVAGIREKLGTLVIRVLSYKNEAIDHAIVEALCALMHPMHNQYELRTEQLNKQSLLSSSKFVEHLLDLIVNHVERGTGWLVIASMLDFLTYAVCAPYSETTTGDQFDQILRLVAARGQSFYRLFQCPSMTIVKGAGMVMRAIIEESDVETSKSMQMLALTEGAFLTHLRLALLATGKDLTVLTNKQLSGHLIGLWIADNKAAGDLLGRCLPRGLLDFLDSDAKVPVKEADLLIPRNNLEAATIETRQSALKEKLENIRVTAEAGLERFIQHWDLEQKLSFLPRKQDEKPRQRPVVLRKRRQRVRNSVNWKLFAYQFGKDHSQADLLWNEKTREEFRLAIENELRALQNEKEQAPSDVPISWNHTEFQIRYPSLQEEVKIGDYYLRLLLQEADETATPIHNPTDFFNNVYHRFLLSARCEMRCLCLRAMAVTYGRHHMTIGPFDDSRHFVSMLAKCTNAAERDHYILLISKLVLNKDNVRELITSHLLPILVDLAALAHLHVQRAKIQNQTNVIEASSEQMSEGSSAEWYYAASDNSKERLGPFSFEKMKELYAEKKIFEKTAVWAAGLEKWEPLSKVPQFRWTVCLSHQQTGTPLYNFTELCALCLDILIQMCEFFPSRDENNSVVRPMPQVKKSLTEPVLLYQIVQLLLTYDPSIVQRVATLVHLVMQDNPFLPRLYLSGVFFFILMYNGSNVLPIARFLHYTHKKQAFRTALPQLEGASNSILAPLLPAAAIFYLEEYGPDKYAEVFLGEFDNPEIIWSTQMRRHLIERIAVHVSDFSNRLTSNVKALYQYCPIPLIDYPELQNELFCYVYYLRHLCDRQRFPDWEIRDPIPFLRACLAAWFEELEKKPPAMSIEQARETLGLNTMEDGWQDAAVVRRAYFKLAAKYHPDKNPEGREMFEKINTAYELLSSDAGRSSMPDAHRIVLFLQAQSIIYSRHSKELSEYKYAGYGQLIRTIDLEAQNASLFQEGGGALLSAAIELANYTLVSSALNAEQLRREQGLEALQTAFDRCVPVITVSSSPTDMAVQVCEHICNCFGTASAFEACRHRIAEMPTVFSNVCRLLQFPELPRLSSAAAQCICQMAVDTLLQTQLFQSGILWQLVPHLFHYDFTLDEGGVSHSEESNRQAMANKLARISCEALACLAGFRENTPENDGVQNSLRALLTPYVCRCMRTETNDMVLKTLNSNTENPYLIWDNGTRAEVLEFVERHRTSREQTSELFGAEFQLSIHAKELIVGDIFVRIYNEQPTFPLLEPKKVAMDLLDFMGRYAPELTGHFKKPVNGDLIEIDWSSSNANKMSSDEKVTMCTEALANLVTANPGVEILLIGHFHLIIAYLRARLYPQIQMANLKLLSLAAANKECVQDLSNQHACSSLFVLMRERKDALPLILSTLIALSSNGQIVKEILEFGGLLYILSVFCSPDSDPGERLQSAELLTKLQADKLTGPRWTRFITKYLPPIFADALRDSPNTAITMFDSTNENPELIWNDATRNKVRKIIERGVEDLYRAQSSNPEHKWDTGSLADDNCAYADSVTGELVVGGVFVRLYVANPAWAVRHPKQFATELIEKVLELMHKPSPDLTLVTSAFIELLRNFPNTADQLPAQGYLPQFSKAMSAKDPQTSRSAILILQQLAENNYCADALSQINCIEGIMNSMKNQPTLMHESAHALKCLMRRNSGSLSAQMLSTGMVDYLLEVLRGDLPGVSNSPAARAEIVDALKSACLDLQVGQQISDILNKSPVWAQYRDQRHDLFLPAARTQAITGTSTGVAGYLTEGMFSPPPLHSQPPPIERTG</sequence>
<proteinExistence type="predicted"/>
<dbReference type="PANTHER" id="PTHR36983:SF2">
    <property type="entry name" value="DNAJ HOMOLOG SUBFAMILY C MEMBER 13"/>
    <property type="match status" value="1"/>
</dbReference>
<dbReference type="GO" id="GO:0010008">
    <property type="term" value="C:endosome membrane"/>
    <property type="evidence" value="ECO:0007669"/>
    <property type="project" value="TreeGrafter"/>
</dbReference>
<organism evidence="2 3">
    <name type="scientific">Cylicocyclus nassatus</name>
    <name type="common">Nematode worm</name>
    <dbReference type="NCBI Taxonomy" id="53992"/>
    <lineage>
        <taxon>Eukaryota</taxon>
        <taxon>Metazoa</taxon>
        <taxon>Ecdysozoa</taxon>
        <taxon>Nematoda</taxon>
        <taxon>Chromadorea</taxon>
        <taxon>Rhabditida</taxon>
        <taxon>Rhabditina</taxon>
        <taxon>Rhabditomorpha</taxon>
        <taxon>Strongyloidea</taxon>
        <taxon>Strongylidae</taxon>
        <taxon>Cylicocyclus</taxon>
    </lineage>
</organism>
<evidence type="ECO:0000259" key="1">
    <source>
        <dbReference type="PROSITE" id="PS50076"/>
    </source>
</evidence>
<dbReference type="FunFam" id="1.25.10.10:FF:000677">
    <property type="entry name" value="DnaJ subfamily C member"/>
    <property type="match status" value="1"/>
</dbReference>
<protein>
    <recommendedName>
        <fullName evidence="1">J domain-containing protein</fullName>
    </recommendedName>
</protein>
<dbReference type="CDD" id="cd06257">
    <property type="entry name" value="DnaJ"/>
    <property type="match status" value="1"/>
</dbReference>
<dbReference type="Pfam" id="PF14237">
    <property type="entry name" value="GYF_2"/>
    <property type="match status" value="1"/>
</dbReference>
<dbReference type="Proteomes" id="UP001176961">
    <property type="component" value="Unassembled WGS sequence"/>
</dbReference>
<dbReference type="PANTHER" id="PTHR36983">
    <property type="entry name" value="DNAJ HOMOLOG SUBFAMILY C MEMBER 13"/>
    <property type="match status" value="1"/>
</dbReference>
<dbReference type="InterPro" id="IPR025640">
    <property type="entry name" value="GYF_2"/>
</dbReference>
<dbReference type="InterPro" id="IPR016024">
    <property type="entry name" value="ARM-type_fold"/>
</dbReference>
<dbReference type="InterPro" id="IPR001623">
    <property type="entry name" value="DnaJ_domain"/>
</dbReference>
<dbReference type="Gene3D" id="1.25.10.10">
    <property type="entry name" value="Leucine-rich Repeat Variant"/>
    <property type="match status" value="2"/>
</dbReference>
<keyword evidence="3" id="KW-1185">Reference proteome</keyword>
<dbReference type="GO" id="GO:2000641">
    <property type="term" value="P:regulation of early endosome to late endosome transport"/>
    <property type="evidence" value="ECO:0007669"/>
    <property type="project" value="InterPro"/>
</dbReference>
<dbReference type="SUPFAM" id="SSF46565">
    <property type="entry name" value="Chaperone J-domain"/>
    <property type="match status" value="1"/>
</dbReference>
<reference evidence="2" key="1">
    <citation type="submission" date="2023-07" db="EMBL/GenBank/DDBJ databases">
        <authorList>
            <consortium name="CYATHOMIX"/>
        </authorList>
    </citation>
    <scope>NUCLEOTIDE SEQUENCE</scope>
    <source>
        <strain evidence="2">N/A</strain>
    </source>
</reference>
<feature type="domain" description="J" evidence="1">
    <location>
        <begin position="1346"/>
        <end position="1412"/>
    </location>
</feature>
<dbReference type="FunFam" id="1.10.287.110:FF:000007">
    <property type="entry name" value="DnaJ (Hsp40) homolog, subfamily C, member 13"/>
    <property type="match status" value="1"/>
</dbReference>
<dbReference type="Pfam" id="PF00226">
    <property type="entry name" value="DnaJ"/>
    <property type="match status" value="1"/>
</dbReference>
<accession>A0AA36DTM4</accession>
<gene>
    <name evidence="2" type="ORF">CYNAS_LOCUS4850</name>
</gene>
<comment type="caution">
    <text evidence="2">The sequence shown here is derived from an EMBL/GenBank/DDBJ whole genome shotgun (WGS) entry which is preliminary data.</text>
</comment>
<dbReference type="PROSITE" id="PS50076">
    <property type="entry name" value="DNAJ_2"/>
    <property type="match status" value="1"/>
</dbReference>
<dbReference type="EMBL" id="CATQJL010000112">
    <property type="protein sequence ID" value="CAJ0592867.1"/>
    <property type="molecule type" value="Genomic_DNA"/>
</dbReference>
<dbReference type="Pfam" id="PF19432">
    <property type="entry name" value="RME-8_N"/>
    <property type="match status" value="1"/>
</dbReference>
<dbReference type="InterPro" id="IPR044978">
    <property type="entry name" value="GRV2/DNAJC13"/>
</dbReference>
<dbReference type="SMART" id="SM00271">
    <property type="entry name" value="DnaJ"/>
    <property type="match status" value="1"/>
</dbReference>
<evidence type="ECO:0000313" key="3">
    <source>
        <dbReference type="Proteomes" id="UP001176961"/>
    </source>
</evidence>
<dbReference type="GO" id="GO:0007032">
    <property type="term" value="P:endosome organization"/>
    <property type="evidence" value="ECO:0007669"/>
    <property type="project" value="InterPro"/>
</dbReference>
<evidence type="ECO:0000313" key="2">
    <source>
        <dbReference type="EMBL" id="CAJ0592867.1"/>
    </source>
</evidence>
<dbReference type="InterPro" id="IPR036869">
    <property type="entry name" value="J_dom_sf"/>
</dbReference>